<evidence type="ECO:0000256" key="11">
    <source>
        <dbReference type="SAM" id="MobiDB-lite"/>
    </source>
</evidence>
<dbReference type="Gene3D" id="3.40.850.10">
    <property type="entry name" value="Kinesin motor domain"/>
    <property type="match status" value="1"/>
</dbReference>
<keyword evidence="5 9" id="KW-0067">ATP-binding</keyword>
<keyword evidence="4 9" id="KW-0547">Nucleotide-binding</keyword>
<evidence type="ECO:0000256" key="7">
    <source>
        <dbReference type="ARBA" id="ARBA00023175"/>
    </source>
</evidence>
<feature type="domain" description="Kinesin motor" evidence="12">
    <location>
        <begin position="4"/>
        <end position="336"/>
    </location>
</feature>
<dbReference type="PANTHER" id="PTHR47969">
    <property type="entry name" value="CHROMOSOME-ASSOCIATED KINESIN KIF4A-RELATED"/>
    <property type="match status" value="1"/>
</dbReference>
<dbReference type="SMART" id="SM00129">
    <property type="entry name" value="KISc"/>
    <property type="match status" value="1"/>
</dbReference>
<accession>A0AAD7UHT9</accession>
<evidence type="ECO:0000313" key="14">
    <source>
        <dbReference type="Proteomes" id="UP001230188"/>
    </source>
</evidence>
<sequence>MSESVRVVVRVRPLSKKESQDGHEVVTVAEEGRGTITCSNPRGDEGDPPKAFTFDAVFGCDCSQKAIYDTCSAPVVEAVLSGFNGTIFAYGQTGAGKTFTMEGASEPPELRGIIPNAFQHIFDRVAVAEETKQFLVRGSYLEIYNEEIRDLLAKDPKNRLELKENLESGVYVKDLTSFVVKSSHEIDQVMQAGKKNRSVGATLMNAGSSRSHAIFTIIVECCETDAERGSHIHVGKLNLVDLAGSERQAKTGATGDRLKEATKINLSLSALGNVISALVDGKSQHIPYRDSKLTRLLQDSLGGNTKTVMCANCGPAGYNYDETISTLRYANRAKNIKNKPKINEDPKDAMLREFQDEIKRLKDQLAAQQPTPATSGPTTTTAAVAEAKVVRERVVEKLVEVEKIVEIKGVATDREVAELKEAANAEQAEIWRRAEIEMKEVLDSQSRSSKERDKLQQKLEAEAEKAAHAEKQRRALEKKLKSMEEKLVGGKNLLDKAAKQEAMLRRAQSELEERKAQEEALARKVAEKEEENYLLEEKFASKTEEADIKTRKLQKLWKRLQVVQAESQDIQVEFQTEREDMLDTIRQLARQLKLKELLVNSFVPPEDELKIERHARWNDEDDKWTVAAVDIVGNRRRPSDNRTTKSSRPATASRSAHHDFSSHGASSSIQNPYHHYTHDDQDAAAAPKTSSDDAMADDGPPDSRARSSARSRPKSTRPPTSSRRKKHEDK</sequence>
<dbReference type="AlphaFoldDB" id="A0AAD7UHT9"/>
<keyword evidence="2" id="KW-0963">Cytoplasm</keyword>
<dbReference type="EMBL" id="JAQMWT010000230">
    <property type="protein sequence ID" value="KAJ8607170.1"/>
    <property type="molecule type" value="Genomic_DNA"/>
</dbReference>
<keyword evidence="14" id="KW-1185">Reference proteome</keyword>
<reference evidence="13" key="1">
    <citation type="submission" date="2023-01" db="EMBL/GenBank/DDBJ databases">
        <title>Metagenome sequencing of chrysophaentin producing Chrysophaeum taylorii.</title>
        <authorList>
            <person name="Davison J."/>
            <person name="Bewley C."/>
        </authorList>
    </citation>
    <scope>NUCLEOTIDE SEQUENCE</scope>
    <source>
        <strain evidence="13">NIES-1699</strain>
    </source>
</reference>
<dbReference type="FunFam" id="3.40.850.10:FF:000029">
    <property type="entry name" value="Kinesin-like protein KIF17"/>
    <property type="match status" value="1"/>
</dbReference>
<dbReference type="PANTHER" id="PTHR47969:SF21">
    <property type="entry name" value="KINESIN-LIKE PROTEIN"/>
    <property type="match status" value="1"/>
</dbReference>
<organism evidence="13 14">
    <name type="scientific">Chrysophaeum taylorii</name>
    <dbReference type="NCBI Taxonomy" id="2483200"/>
    <lineage>
        <taxon>Eukaryota</taxon>
        <taxon>Sar</taxon>
        <taxon>Stramenopiles</taxon>
        <taxon>Ochrophyta</taxon>
        <taxon>Pelagophyceae</taxon>
        <taxon>Pelagomonadales</taxon>
        <taxon>Pelagomonadaceae</taxon>
        <taxon>Chrysophaeum</taxon>
    </lineage>
</organism>
<feature type="binding site" evidence="9">
    <location>
        <begin position="91"/>
        <end position="98"/>
    </location>
    <ligand>
        <name>ATP</name>
        <dbReference type="ChEBI" id="CHEBI:30616"/>
    </ligand>
</feature>
<evidence type="ECO:0000256" key="4">
    <source>
        <dbReference type="ARBA" id="ARBA00022741"/>
    </source>
</evidence>
<comment type="caution">
    <text evidence="13">The sequence shown here is derived from an EMBL/GenBank/DDBJ whole genome shotgun (WGS) entry which is preliminary data.</text>
</comment>
<dbReference type="PRINTS" id="PR00380">
    <property type="entry name" value="KINESINHEAVY"/>
</dbReference>
<feature type="region of interest" description="Disordered" evidence="11">
    <location>
        <begin position="635"/>
        <end position="730"/>
    </location>
</feature>
<proteinExistence type="inferred from homology"/>
<comment type="subcellular location">
    <subcellularLocation>
        <location evidence="1">Cytoplasm</location>
        <location evidence="1">Cytoskeleton</location>
    </subcellularLocation>
</comment>
<dbReference type="GO" id="GO:0003777">
    <property type="term" value="F:microtubule motor activity"/>
    <property type="evidence" value="ECO:0007669"/>
    <property type="project" value="InterPro"/>
</dbReference>
<feature type="region of interest" description="Disordered" evidence="11">
    <location>
        <begin position="441"/>
        <end position="472"/>
    </location>
</feature>
<dbReference type="GO" id="GO:0005524">
    <property type="term" value="F:ATP binding"/>
    <property type="evidence" value="ECO:0007669"/>
    <property type="project" value="UniProtKB-UniRule"/>
</dbReference>
<dbReference type="SUPFAM" id="SSF52540">
    <property type="entry name" value="P-loop containing nucleoside triphosphate hydrolases"/>
    <property type="match status" value="1"/>
</dbReference>
<gene>
    <name evidence="13" type="ORF">CTAYLR_007347</name>
</gene>
<dbReference type="InterPro" id="IPR036961">
    <property type="entry name" value="Kinesin_motor_dom_sf"/>
</dbReference>
<dbReference type="PROSITE" id="PS00411">
    <property type="entry name" value="KINESIN_MOTOR_1"/>
    <property type="match status" value="1"/>
</dbReference>
<dbReference type="GO" id="GO:0007018">
    <property type="term" value="P:microtubule-based movement"/>
    <property type="evidence" value="ECO:0007669"/>
    <property type="project" value="InterPro"/>
</dbReference>
<evidence type="ECO:0000256" key="1">
    <source>
        <dbReference type="ARBA" id="ARBA00004245"/>
    </source>
</evidence>
<keyword evidence="7 9" id="KW-0505">Motor protein</keyword>
<evidence type="ECO:0000256" key="2">
    <source>
        <dbReference type="ARBA" id="ARBA00022490"/>
    </source>
</evidence>
<feature type="compositionally biased region" description="Polar residues" evidence="11">
    <location>
        <begin position="644"/>
        <end position="654"/>
    </location>
</feature>
<evidence type="ECO:0000256" key="3">
    <source>
        <dbReference type="ARBA" id="ARBA00022701"/>
    </source>
</evidence>
<dbReference type="InterPro" id="IPR027640">
    <property type="entry name" value="Kinesin-like_fam"/>
</dbReference>
<dbReference type="PROSITE" id="PS50067">
    <property type="entry name" value="KINESIN_MOTOR_2"/>
    <property type="match status" value="1"/>
</dbReference>
<dbReference type="InterPro" id="IPR019821">
    <property type="entry name" value="Kinesin_motor_CS"/>
</dbReference>
<dbReference type="GO" id="GO:0005874">
    <property type="term" value="C:microtubule"/>
    <property type="evidence" value="ECO:0007669"/>
    <property type="project" value="UniProtKB-KW"/>
</dbReference>
<evidence type="ECO:0000256" key="9">
    <source>
        <dbReference type="PROSITE-ProRule" id="PRU00283"/>
    </source>
</evidence>
<evidence type="ECO:0000256" key="8">
    <source>
        <dbReference type="ARBA" id="ARBA00023212"/>
    </source>
</evidence>
<evidence type="ECO:0000313" key="13">
    <source>
        <dbReference type="EMBL" id="KAJ8607170.1"/>
    </source>
</evidence>
<keyword evidence="6" id="KW-0175">Coiled coil</keyword>
<evidence type="ECO:0000259" key="12">
    <source>
        <dbReference type="PROSITE" id="PS50067"/>
    </source>
</evidence>
<dbReference type="GO" id="GO:0008017">
    <property type="term" value="F:microtubule binding"/>
    <property type="evidence" value="ECO:0007669"/>
    <property type="project" value="InterPro"/>
</dbReference>
<comment type="similarity">
    <text evidence="9 10">Belongs to the TRAFAC class myosin-kinesin ATPase superfamily. Kinesin family.</text>
</comment>
<protein>
    <recommendedName>
        <fullName evidence="10">Kinesin-like protein</fullName>
    </recommendedName>
</protein>
<evidence type="ECO:0000256" key="10">
    <source>
        <dbReference type="RuleBase" id="RU000394"/>
    </source>
</evidence>
<evidence type="ECO:0000256" key="6">
    <source>
        <dbReference type="ARBA" id="ARBA00023054"/>
    </source>
</evidence>
<dbReference type="InterPro" id="IPR001752">
    <property type="entry name" value="Kinesin_motor_dom"/>
</dbReference>
<dbReference type="InterPro" id="IPR027417">
    <property type="entry name" value="P-loop_NTPase"/>
</dbReference>
<dbReference type="Pfam" id="PF00225">
    <property type="entry name" value="Kinesin"/>
    <property type="match status" value="1"/>
</dbReference>
<dbReference type="Proteomes" id="UP001230188">
    <property type="component" value="Unassembled WGS sequence"/>
</dbReference>
<name>A0AAD7UHT9_9STRA</name>
<evidence type="ECO:0000256" key="5">
    <source>
        <dbReference type="ARBA" id="ARBA00022840"/>
    </source>
</evidence>
<keyword evidence="8" id="KW-0206">Cytoskeleton</keyword>
<keyword evidence="3 10" id="KW-0493">Microtubule</keyword>